<evidence type="ECO:0000313" key="2">
    <source>
        <dbReference type="Proteomes" id="UP000053029"/>
    </source>
</evidence>
<name>A0A0D2GI59_9EURO</name>
<dbReference type="VEuPathDB" id="FungiDB:Z517_07104"/>
<evidence type="ECO:0000313" key="1">
    <source>
        <dbReference type="EMBL" id="KIW80488.1"/>
    </source>
</evidence>
<keyword evidence="2" id="KW-1185">Reference proteome</keyword>
<protein>
    <submittedName>
        <fullName evidence="1">Uncharacterized protein</fullName>
    </submittedName>
</protein>
<dbReference type="EMBL" id="KN846972">
    <property type="protein sequence ID" value="KIW80488.1"/>
    <property type="molecule type" value="Genomic_DNA"/>
</dbReference>
<dbReference type="Proteomes" id="UP000053029">
    <property type="component" value="Unassembled WGS sequence"/>
</dbReference>
<dbReference type="RefSeq" id="XP_013284296.1">
    <property type="nucleotide sequence ID" value="XM_013428842.1"/>
</dbReference>
<sequence length="66" mass="7379">MANRRNTMAARTSTTVVVSPKKKRTKLICVVCEIGDQATERGVGHFLKLFWEELKTGHKPGPPTKK</sequence>
<reference evidence="1 2" key="1">
    <citation type="submission" date="2015-01" db="EMBL/GenBank/DDBJ databases">
        <title>The Genome Sequence of Fonsecaea pedrosoi CBS 271.37.</title>
        <authorList>
            <consortium name="The Broad Institute Genomics Platform"/>
            <person name="Cuomo C."/>
            <person name="de Hoog S."/>
            <person name="Gorbushina A."/>
            <person name="Stielow B."/>
            <person name="Teixiera M."/>
            <person name="Abouelleil A."/>
            <person name="Chapman S.B."/>
            <person name="Priest M."/>
            <person name="Young S.K."/>
            <person name="Wortman J."/>
            <person name="Nusbaum C."/>
            <person name="Birren B."/>
        </authorList>
    </citation>
    <scope>NUCLEOTIDE SEQUENCE [LARGE SCALE GENOMIC DNA]</scope>
    <source>
        <strain evidence="1 2">CBS 271.37</strain>
    </source>
</reference>
<accession>A0A0D2GI59</accession>
<dbReference type="HOGENOM" id="CLU_2831227_0_0_1"/>
<organism evidence="1 2">
    <name type="scientific">Fonsecaea pedrosoi CBS 271.37</name>
    <dbReference type="NCBI Taxonomy" id="1442368"/>
    <lineage>
        <taxon>Eukaryota</taxon>
        <taxon>Fungi</taxon>
        <taxon>Dikarya</taxon>
        <taxon>Ascomycota</taxon>
        <taxon>Pezizomycotina</taxon>
        <taxon>Eurotiomycetes</taxon>
        <taxon>Chaetothyriomycetidae</taxon>
        <taxon>Chaetothyriales</taxon>
        <taxon>Herpotrichiellaceae</taxon>
        <taxon>Fonsecaea</taxon>
    </lineage>
</organism>
<gene>
    <name evidence="1" type="ORF">Z517_07104</name>
</gene>
<dbReference type="GeneID" id="25306594"/>
<dbReference type="AlphaFoldDB" id="A0A0D2GI59"/>
<proteinExistence type="predicted"/>